<evidence type="ECO:0000313" key="13">
    <source>
        <dbReference type="Proteomes" id="UP000638849"/>
    </source>
</evidence>
<evidence type="ECO:0000256" key="10">
    <source>
        <dbReference type="ARBA" id="ARBA00031323"/>
    </source>
</evidence>
<evidence type="ECO:0000256" key="3">
    <source>
        <dbReference type="ARBA" id="ARBA00011890"/>
    </source>
</evidence>
<dbReference type="SUPFAM" id="SSF53335">
    <property type="entry name" value="S-adenosyl-L-methionine-dependent methyltransferases"/>
    <property type="match status" value="1"/>
</dbReference>
<evidence type="ECO:0000313" key="12">
    <source>
        <dbReference type="EMBL" id="MBI0311775.1"/>
    </source>
</evidence>
<dbReference type="Proteomes" id="UP000638849">
    <property type="component" value="Unassembled WGS sequence"/>
</dbReference>
<dbReference type="PANTHER" id="PTHR11579:SF0">
    <property type="entry name" value="PROTEIN-L-ISOASPARTATE(D-ASPARTATE) O-METHYLTRANSFERASE"/>
    <property type="match status" value="1"/>
</dbReference>
<comment type="caution">
    <text evidence="12">The sequence shown here is derived from an EMBL/GenBank/DDBJ whole genome shotgun (WGS) entry which is preliminary data.</text>
</comment>
<sequence>MTLDGTAVLAQRLVEDGHLPAAWRDAFIRVDRAAFLPDRVWIRMGDGYESVDRAVEADRWRELAYSDEAVVTQIEDAPGAASARTPSSSASMPSVVAAMLRALDVRDGQRVLEIGTGTGYNAALLSARLGSEQVTTVEVDPALADRARAALKSAGYRPTVLTGDGAGGWPTDPPYDRVIATCAVHDVPRAWIEQTAPGGLVVFPWGTALRNGVLIRLTVEHGTDGPVASGPVVGDSAFMWLRAQAPERDVMAVVRGEPGTGSTRLDPSFLGDDDAWFAVGVLVPRCRSAVGSGPDGEWTLWLADSASGSWASVDYEPDATDYEVRQHGPRLLWDELEAAHAWWARAGRPARTRFGLTVTSAGQRVWLDRPDNIIPADISGEGDAIPL</sequence>
<dbReference type="GO" id="GO:0032259">
    <property type="term" value="P:methylation"/>
    <property type="evidence" value="ECO:0007669"/>
    <property type="project" value="UniProtKB-KW"/>
</dbReference>
<dbReference type="Gene3D" id="3.40.50.150">
    <property type="entry name" value="Vaccinia Virus protein VP39"/>
    <property type="match status" value="1"/>
</dbReference>
<dbReference type="InterPro" id="IPR000682">
    <property type="entry name" value="PCMT"/>
</dbReference>
<evidence type="ECO:0000256" key="11">
    <source>
        <dbReference type="ARBA" id="ARBA00031350"/>
    </source>
</evidence>
<dbReference type="EC" id="2.1.1.77" evidence="3"/>
<organism evidence="12 13">
    <name type="scientific">Streptomyces javensis</name>
    <dbReference type="NCBI Taxonomy" id="114698"/>
    <lineage>
        <taxon>Bacteria</taxon>
        <taxon>Bacillati</taxon>
        <taxon>Actinomycetota</taxon>
        <taxon>Actinomycetes</taxon>
        <taxon>Kitasatosporales</taxon>
        <taxon>Streptomycetaceae</taxon>
        <taxon>Streptomyces</taxon>
        <taxon>Streptomyces violaceusniger group</taxon>
    </lineage>
</organism>
<comment type="similarity">
    <text evidence="2">Belongs to the methyltransferase superfamily. L-isoaspartyl/D-aspartyl protein methyltransferase family.</text>
</comment>
<keyword evidence="5" id="KW-0963">Cytoplasm</keyword>
<evidence type="ECO:0000256" key="8">
    <source>
        <dbReference type="ARBA" id="ARBA00022691"/>
    </source>
</evidence>
<protein>
    <recommendedName>
        <fullName evidence="4">Protein-L-isoaspartate O-methyltransferase</fullName>
        <ecNumber evidence="3">2.1.1.77</ecNumber>
    </recommendedName>
    <alternativeName>
        <fullName evidence="11">L-isoaspartyl protein carboxyl methyltransferase</fullName>
    </alternativeName>
    <alternativeName>
        <fullName evidence="9">Protein L-isoaspartyl methyltransferase</fullName>
    </alternativeName>
    <alternativeName>
        <fullName evidence="10">Protein-beta-aspartate methyltransferase</fullName>
    </alternativeName>
</protein>
<proteinExistence type="inferred from homology"/>
<dbReference type="RefSeq" id="WP_198275059.1">
    <property type="nucleotide sequence ID" value="NZ_BAAAIF010000010.1"/>
</dbReference>
<keyword evidence="8" id="KW-0949">S-adenosyl-L-methionine</keyword>
<evidence type="ECO:0000256" key="9">
    <source>
        <dbReference type="ARBA" id="ARBA00030757"/>
    </source>
</evidence>
<evidence type="ECO:0000256" key="5">
    <source>
        <dbReference type="ARBA" id="ARBA00022490"/>
    </source>
</evidence>
<evidence type="ECO:0000256" key="2">
    <source>
        <dbReference type="ARBA" id="ARBA00005369"/>
    </source>
</evidence>
<keyword evidence="7" id="KW-0808">Transferase</keyword>
<name>A0ABS0R395_9ACTN</name>
<reference evidence="12 13" key="1">
    <citation type="submission" date="2020-12" db="EMBL/GenBank/DDBJ databases">
        <authorList>
            <person name="Kusuma A.B."/>
            <person name="Nouioui I."/>
            <person name="Goodfellow M."/>
        </authorList>
    </citation>
    <scope>NUCLEOTIDE SEQUENCE [LARGE SCALE GENOMIC DNA]</scope>
    <source>
        <strain evidence="12 13">DSM 41764</strain>
    </source>
</reference>
<evidence type="ECO:0000256" key="6">
    <source>
        <dbReference type="ARBA" id="ARBA00022603"/>
    </source>
</evidence>
<comment type="subcellular location">
    <subcellularLocation>
        <location evidence="1">Cytoplasm</location>
    </subcellularLocation>
</comment>
<dbReference type="Pfam" id="PF01135">
    <property type="entry name" value="PCMT"/>
    <property type="match status" value="1"/>
</dbReference>
<evidence type="ECO:0000256" key="1">
    <source>
        <dbReference type="ARBA" id="ARBA00004496"/>
    </source>
</evidence>
<evidence type="ECO:0000256" key="4">
    <source>
        <dbReference type="ARBA" id="ARBA00013346"/>
    </source>
</evidence>
<keyword evidence="6 12" id="KW-0489">Methyltransferase</keyword>
<dbReference type="CDD" id="cd02440">
    <property type="entry name" value="AdoMet_MTases"/>
    <property type="match status" value="1"/>
</dbReference>
<dbReference type="InterPro" id="IPR029063">
    <property type="entry name" value="SAM-dependent_MTases_sf"/>
</dbReference>
<accession>A0ABS0R395</accession>
<dbReference type="EMBL" id="JAEEAQ010000008">
    <property type="protein sequence ID" value="MBI0311775.1"/>
    <property type="molecule type" value="Genomic_DNA"/>
</dbReference>
<keyword evidence="13" id="KW-1185">Reference proteome</keyword>
<dbReference type="PANTHER" id="PTHR11579">
    <property type="entry name" value="PROTEIN-L-ISOASPARTATE O-METHYLTRANSFERASE"/>
    <property type="match status" value="1"/>
</dbReference>
<evidence type="ECO:0000256" key="7">
    <source>
        <dbReference type="ARBA" id="ARBA00022679"/>
    </source>
</evidence>
<gene>
    <name evidence="12" type="ORF">JBF12_01715</name>
</gene>
<dbReference type="GO" id="GO:0008168">
    <property type="term" value="F:methyltransferase activity"/>
    <property type="evidence" value="ECO:0007669"/>
    <property type="project" value="UniProtKB-KW"/>
</dbReference>